<comment type="caution">
    <text evidence="1">The sequence shown here is derived from an EMBL/GenBank/DDBJ whole genome shotgun (WGS) entry which is preliminary data.</text>
</comment>
<proteinExistence type="predicted"/>
<dbReference type="PATRIC" id="fig|1300341.3.peg.3340"/>
<keyword evidence="2" id="KW-1185">Reference proteome</keyword>
<protein>
    <submittedName>
        <fullName evidence="1">Uncharacterized protein</fullName>
    </submittedName>
</protein>
<organism evidence="1 2">
    <name type="scientific">Croceitalea dokdonensis DOKDO 023</name>
    <dbReference type="NCBI Taxonomy" id="1300341"/>
    <lineage>
        <taxon>Bacteria</taxon>
        <taxon>Pseudomonadati</taxon>
        <taxon>Bacteroidota</taxon>
        <taxon>Flavobacteriia</taxon>
        <taxon>Flavobacteriales</taxon>
        <taxon>Flavobacteriaceae</taxon>
        <taxon>Croceitalea</taxon>
    </lineage>
</organism>
<name>A0A0P7AYW3_9FLAO</name>
<dbReference type="OrthoDB" id="6073502at2"/>
<evidence type="ECO:0000313" key="1">
    <source>
        <dbReference type="EMBL" id="KPM30696.1"/>
    </source>
</evidence>
<dbReference type="EMBL" id="LDJX01000007">
    <property type="protein sequence ID" value="KPM30696.1"/>
    <property type="molecule type" value="Genomic_DNA"/>
</dbReference>
<dbReference type="STRING" id="1300341.I595_3192"/>
<sequence>MEKEQIQKTIATETEAKVVEFSFIKEKRQFKVQQFNARSKKGAADVEANQKCQICNCRAYPIKKGRNGNIKPLWGLPVT</sequence>
<dbReference type="Proteomes" id="UP000050280">
    <property type="component" value="Unassembled WGS sequence"/>
</dbReference>
<accession>A0A0P7AYW3</accession>
<dbReference type="AlphaFoldDB" id="A0A0P7AYW3"/>
<gene>
    <name evidence="1" type="ORF">I595_3192</name>
</gene>
<reference evidence="1 2" key="1">
    <citation type="submission" date="2015-09" db="EMBL/GenBank/DDBJ databases">
        <title>Genome sequence of the marine flavobacterium Croceitalea dokdonensis DOKDO 023 that contains proton- and sodium-pumping rhodopsins.</title>
        <authorList>
            <person name="Kwon S.-K."/>
            <person name="Lee H.K."/>
            <person name="Kwak M.-J."/>
            <person name="Kim J.F."/>
        </authorList>
    </citation>
    <scope>NUCLEOTIDE SEQUENCE [LARGE SCALE GENOMIC DNA]</scope>
    <source>
        <strain evidence="1 2">DOKDO 023</strain>
    </source>
</reference>
<evidence type="ECO:0000313" key="2">
    <source>
        <dbReference type="Proteomes" id="UP000050280"/>
    </source>
</evidence>
<dbReference type="RefSeq" id="WP_054560177.1">
    <property type="nucleotide sequence ID" value="NZ_LDJX01000007.1"/>
</dbReference>